<comment type="caution">
    <text evidence="1">The sequence shown here is derived from an EMBL/GenBank/DDBJ whole genome shotgun (WGS) entry which is preliminary data.</text>
</comment>
<dbReference type="InterPro" id="IPR031875">
    <property type="entry name" value="RecA_dep_nuc"/>
</dbReference>
<dbReference type="Pfam" id="PF16786">
    <property type="entry name" value="RecA_dep_nuc"/>
    <property type="match status" value="1"/>
</dbReference>
<dbReference type="Gene3D" id="3.30.40.190">
    <property type="match status" value="1"/>
</dbReference>
<dbReference type="AlphaFoldDB" id="A0AAQ1HN17"/>
<gene>
    <name evidence="1" type="ORF">SAMN05216577_11189</name>
</gene>
<organism evidence="1 2">
    <name type="scientific">Pseudomonas citronellolis</name>
    <dbReference type="NCBI Taxonomy" id="53408"/>
    <lineage>
        <taxon>Bacteria</taxon>
        <taxon>Pseudomonadati</taxon>
        <taxon>Pseudomonadota</taxon>
        <taxon>Gammaproteobacteria</taxon>
        <taxon>Pseudomonadales</taxon>
        <taxon>Pseudomonadaceae</taxon>
        <taxon>Pseudomonas</taxon>
    </lineage>
</organism>
<dbReference type="RefSeq" id="WP_074980427.1">
    <property type="nucleotide sequence ID" value="NZ_FOLS01000011.1"/>
</dbReference>
<accession>A0AAQ1HN17</accession>
<reference evidence="1 2" key="1">
    <citation type="submission" date="2016-10" db="EMBL/GenBank/DDBJ databases">
        <authorList>
            <person name="Varghese N."/>
            <person name="Submissions S."/>
        </authorList>
    </citation>
    <scope>NUCLEOTIDE SEQUENCE [LARGE SCALE GENOMIC DNA]</scope>
    <source>
        <strain evidence="1 2">LMG 18378</strain>
    </source>
</reference>
<evidence type="ECO:0000313" key="2">
    <source>
        <dbReference type="Proteomes" id="UP000183385"/>
    </source>
</evidence>
<dbReference type="Proteomes" id="UP000183385">
    <property type="component" value="Unassembled WGS sequence"/>
</dbReference>
<protein>
    <submittedName>
        <fullName evidence="1">Recombination enhancement, RecA-dependent nuclease</fullName>
    </submittedName>
</protein>
<evidence type="ECO:0000313" key="1">
    <source>
        <dbReference type="EMBL" id="SFC84295.1"/>
    </source>
</evidence>
<dbReference type="EMBL" id="FOLS01000011">
    <property type="protein sequence ID" value="SFC84295.1"/>
    <property type="molecule type" value="Genomic_DNA"/>
</dbReference>
<name>A0AAQ1HN17_9PSED</name>
<keyword evidence="2" id="KW-1185">Reference proteome</keyword>
<proteinExistence type="predicted"/>
<sequence>MKGRNPTAEQKRWHDLLVSVVGCIACRVEHGVVNDFCSIHHVDGRVKPHAHWYVLPLCAGHHQHGTGPENFPGVAVHPYKAQFEARYGRQADLVGQCARIVAEAGRDIPAGFLAWLDGDEVMA</sequence>